<evidence type="ECO:0000313" key="8">
    <source>
        <dbReference type="EMBL" id="EIW20876.1"/>
    </source>
</evidence>
<dbReference type="GO" id="GO:0005576">
    <property type="term" value="C:extracellular region"/>
    <property type="evidence" value="ECO:0007669"/>
    <property type="project" value="UniProtKB-SubCell"/>
</dbReference>
<dbReference type="GO" id="GO:0005509">
    <property type="term" value="F:calcium ion binding"/>
    <property type="evidence" value="ECO:0007669"/>
    <property type="project" value="InterPro"/>
</dbReference>
<dbReference type="GO" id="GO:0016020">
    <property type="term" value="C:membrane"/>
    <property type="evidence" value="ECO:0007669"/>
    <property type="project" value="UniProtKB-SubCell"/>
</dbReference>
<proteinExistence type="predicted"/>
<evidence type="ECO:0000256" key="6">
    <source>
        <dbReference type="ARBA" id="ARBA00023026"/>
    </source>
</evidence>
<dbReference type="PRINTS" id="PR01488">
    <property type="entry name" value="RTXTOXINA"/>
</dbReference>
<organism evidence="8 9">
    <name type="scientific">Pelosinus fermentans B4</name>
    <dbReference type="NCBI Taxonomy" id="1149862"/>
    <lineage>
        <taxon>Bacteria</taxon>
        <taxon>Bacillati</taxon>
        <taxon>Bacillota</taxon>
        <taxon>Negativicutes</taxon>
        <taxon>Selenomonadales</taxon>
        <taxon>Sporomusaceae</taxon>
        <taxon>Pelosinus</taxon>
    </lineage>
</organism>
<keyword evidence="5" id="KW-0677">Repeat</keyword>
<dbReference type="EMBL" id="AKVJ01000002">
    <property type="protein sequence ID" value="EIW20876.1"/>
    <property type="molecule type" value="Genomic_DNA"/>
</dbReference>
<dbReference type="InterPro" id="IPR011049">
    <property type="entry name" value="Serralysin-like_metalloprot_C"/>
</dbReference>
<keyword evidence="7" id="KW-0472">Membrane</keyword>
<dbReference type="RefSeq" id="WP_007930106.1">
    <property type="nucleotide sequence ID" value="NZ_AKVJ01000002.1"/>
</dbReference>
<dbReference type="PANTHER" id="PTHR38340:SF1">
    <property type="entry name" value="S-LAYER PROTEIN"/>
    <property type="match status" value="1"/>
</dbReference>
<name>I9LKC1_9FIRM</name>
<dbReference type="PANTHER" id="PTHR38340">
    <property type="entry name" value="S-LAYER PROTEIN"/>
    <property type="match status" value="1"/>
</dbReference>
<dbReference type="PRINTS" id="PR00313">
    <property type="entry name" value="CABNDNGRPT"/>
</dbReference>
<dbReference type="Pfam" id="PF00353">
    <property type="entry name" value="HemolysinCabind"/>
    <property type="match status" value="15"/>
</dbReference>
<feature type="non-terminal residue" evidence="8">
    <location>
        <position position="1"/>
    </location>
</feature>
<dbReference type="GO" id="GO:0090729">
    <property type="term" value="F:toxin activity"/>
    <property type="evidence" value="ECO:0007669"/>
    <property type="project" value="UniProtKB-KW"/>
</dbReference>
<keyword evidence="3" id="KW-0964">Secreted</keyword>
<evidence type="ECO:0000256" key="1">
    <source>
        <dbReference type="ARBA" id="ARBA00004370"/>
    </source>
</evidence>
<evidence type="ECO:0000256" key="2">
    <source>
        <dbReference type="ARBA" id="ARBA00004613"/>
    </source>
</evidence>
<accession>I9LKC1</accession>
<keyword evidence="6" id="KW-0843">Virulence</keyword>
<evidence type="ECO:0000256" key="5">
    <source>
        <dbReference type="ARBA" id="ARBA00022737"/>
    </source>
</evidence>
<comment type="subcellular location">
    <subcellularLocation>
        <location evidence="1">Membrane</location>
    </subcellularLocation>
    <subcellularLocation>
        <location evidence="2">Secreted</location>
    </subcellularLocation>
</comment>
<evidence type="ECO:0000256" key="7">
    <source>
        <dbReference type="ARBA" id="ARBA00023136"/>
    </source>
</evidence>
<comment type="caution">
    <text evidence="8">The sequence shown here is derived from an EMBL/GenBank/DDBJ whole genome shotgun (WGS) entry which is preliminary data.</text>
</comment>
<dbReference type="PROSITE" id="PS00330">
    <property type="entry name" value="HEMOLYSIN_CALCIUM"/>
    <property type="match status" value="9"/>
</dbReference>
<protein>
    <submittedName>
        <fullName evidence="8">Hemolysin-type calcium-binding region protein</fullName>
    </submittedName>
</protein>
<dbReference type="Proteomes" id="UP000004324">
    <property type="component" value="Unassembled WGS sequence"/>
</dbReference>
<evidence type="ECO:0000256" key="4">
    <source>
        <dbReference type="ARBA" id="ARBA00022656"/>
    </source>
</evidence>
<gene>
    <name evidence="8" type="ORF">FB4_1728</name>
</gene>
<dbReference type="SUPFAM" id="SSF51120">
    <property type="entry name" value="beta-Roll"/>
    <property type="match status" value="9"/>
</dbReference>
<keyword evidence="4" id="KW-0800">Toxin</keyword>
<dbReference type="InterPro" id="IPR001343">
    <property type="entry name" value="Hemolysn_Ca-bd"/>
</dbReference>
<dbReference type="AlphaFoldDB" id="I9LKC1"/>
<sequence length="1265" mass="129615">GTDTVQSSISYTLTDNVENLTLTDTGDINGTGNALNNVIIGNSGNNTLIGGAGNDILTGGAGDDVLNGGAGVDTYVFGMGSGNDIITRDAYNSLDTIKIEVNEDYDRTFTRSGNDLILTILYYDSWESKNILDTSILTLQGWYESIGSKVTRFMIGDQTLVINDYLSGNETMNGGSLNDYIEGGDGSDIISGNAGNDYLLGGKGNDTIYGGAGNDNIGGDANLGDNGGDDKLYGGAGNDQLWDRYGSNLLDGGDGNDDLIIDGDQINDPANINILLGGNGNDTLHVWGGSTNTLDGGAGNDILENYGTNSTLIGGAGNDIYILATGTIQNAVNDAAGIDKVQIIGMDGSAANASDYTYRIENNNLIMTSQNDPNVQIIFSDWMNHPVTTVQFGDTLMNWQEFTMQAGAIWKTFGSTNDTFLGTDEIDVINGGAGNDTLSGGSGDDALIGGAGNDILTGGIGNDMLNGGAGNDTLDGGLGADWLVGGVGNDTFVVDNVLDVVVENLNEGTDTVQSSITYTLAANVENLTLTGTDNIHGTGNVLNNVITGNSGNNVLDGGLGADRMVGGLGDDVYVVDNVSDVVVESLDQGTDTVQSSITYTLGANVENLTLTGIGNINGTGNTLENVIMGNSGNNILNGGVGADQMEGGVGNDIYVVDNVGDVVVEETDEGIDTVQSSITYALGSNVENLTLTSTGNIDGTGNALNNVIIGNSGKNTLIGNAGDDVLNGGLGADRLVGGVGNDTYIVDNISDVVEENAGEGTDAVQSSITYALGSNVENLTLTGTGSINGTGNELNNIITGNSGKNILTGGAGDDILDGGLGADRLIGGLDDDTYVVDNTGDVVVENVNEGIDTVQSSITYTLGANVENLTLMGIGNINGTGNIMNNVIIGNAGNNILNGGLGADIMKGGAGNDTYVVDNIGDSVVENINEGIDTVQSSISYSLGSNIENLILTGTSNINGNGNELNNTITGNNGNNILNGGLGADIMKGGAGSDTYVVDDIGDVVVESAGVGTDSVQSSISYTLTANVENLTLTGTGDINGTGNALNNIIIGTSGSNILNGGLGADWMMGGMGDDTYVVDNVGDFVFENIDGGTDTVQSTIEYMLGSNIENLTLLGTGNINGTGNELDNVITGNKGNNILDGGDGNDWLYGGAGNDTLYGGAGDDVLEGGLGNDTYIFGLGLGNDTINSYVGENIDNGLDTLKFQDIVLSDIGFTKNANDLICTRSQTGETIRLSNWLLGTNYQVDKFQFADSTLTANQITQKIV</sequence>
<dbReference type="InterPro" id="IPR018511">
    <property type="entry name" value="Hemolysin-typ_Ca-bd_CS"/>
</dbReference>
<dbReference type="PATRIC" id="fig|1149862.3.peg.1"/>
<evidence type="ECO:0000256" key="3">
    <source>
        <dbReference type="ARBA" id="ARBA00022525"/>
    </source>
</evidence>
<dbReference type="InterPro" id="IPR050557">
    <property type="entry name" value="RTX_toxin/Mannuronan_C5-epim"/>
</dbReference>
<reference evidence="8 9" key="1">
    <citation type="journal article" date="2012" name="J. Bacteriol.">
        <title>Draft Genome Sequences for Two Metal-Reducing Pelosinus fermentans Strains Isolated from a Cr(VI)-Contaminated Site and for Type Strain R7.</title>
        <authorList>
            <person name="Brown S.D."/>
            <person name="Podar M."/>
            <person name="Klingeman D.M."/>
            <person name="Johnson C.M."/>
            <person name="Yang Z.K."/>
            <person name="Utturkar S.M."/>
            <person name="Land M.L."/>
            <person name="Mosher J.J."/>
            <person name="Hurt R.A.Jr."/>
            <person name="Phelps T.J."/>
            <person name="Palumbo A.V."/>
            <person name="Arkin A.P."/>
            <person name="Hazen T.C."/>
            <person name="Elias D.A."/>
        </authorList>
    </citation>
    <scope>NUCLEOTIDE SEQUENCE [LARGE SCALE GENOMIC DNA]</scope>
    <source>
        <strain evidence="8 9">B4</strain>
    </source>
</reference>
<evidence type="ECO:0000313" key="9">
    <source>
        <dbReference type="Proteomes" id="UP000004324"/>
    </source>
</evidence>
<keyword evidence="9" id="KW-1185">Reference proteome</keyword>
<dbReference type="InterPro" id="IPR003995">
    <property type="entry name" value="RTX_toxin_determinant-A"/>
</dbReference>
<dbReference type="Gene3D" id="2.150.10.10">
    <property type="entry name" value="Serralysin-like metalloprotease, C-terminal"/>
    <property type="match status" value="9"/>
</dbReference>